<protein>
    <submittedName>
        <fullName evidence="6">Ca2+-binding RTX toxin-like protein</fullName>
    </submittedName>
</protein>
<proteinExistence type="predicted"/>
<keyword evidence="3" id="KW-0378">Hydrolase</keyword>
<gene>
    <name evidence="6" type="ORF">QO010_000049</name>
</gene>
<dbReference type="Pfam" id="PF01839">
    <property type="entry name" value="FG-GAP"/>
    <property type="match status" value="6"/>
</dbReference>
<keyword evidence="4" id="KW-0325">Glycoprotein</keyword>
<dbReference type="Gene3D" id="2.150.10.10">
    <property type="entry name" value="Serralysin-like metalloprotease, C-terminal"/>
    <property type="match status" value="5"/>
</dbReference>
<name>A0ABU0ILQ1_9CAUL</name>
<evidence type="ECO:0000313" key="7">
    <source>
        <dbReference type="Proteomes" id="UP001228905"/>
    </source>
</evidence>
<dbReference type="Pfam" id="PF00353">
    <property type="entry name" value="HemolysinCabind"/>
    <property type="match status" value="7"/>
</dbReference>
<dbReference type="PANTHER" id="PTHR23221:SF7">
    <property type="entry name" value="PHOSPHATIDYLINOSITOL-GLYCAN-SPECIFIC PHOSPHOLIPASE D"/>
    <property type="match status" value="1"/>
</dbReference>
<dbReference type="PROSITE" id="PS51470">
    <property type="entry name" value="FG_GAP"/>
    <property type="match status" value="5"/>
</dbReference>
<organism evidence="6 7">
    <name type="scientific">Caulobacter ginsengisoli</name>
    <dbReference type="NCBI Taxonomy" id="400775"/>
    <lineage>
        <taxon>Bacteria</taxon>
        <taxon>Pseudomonadati</taxon>
        <taxon>Pseudomonadota</taxon>
        <taxon>Alphaproteobacteria</taxon>
        <taxon>Caulobacterales</taxon>
        <taxon>Caulobacteraceae</taxon>
        <taxon>Caulobacter</taxon>
    </lineage>
</organism>
<dbReference type="Gene3D" id="2.130.10.130">
    <property type="entry name" value="Integrin alpha, N-terminal"/>
    <property type="match status" value="3"/>
</dbReference>
<feature type="region of interest" description="Disordered" evidence="5">
    <location>
        <begin position="779"/>
        <end position="811"/>
    </location>
</feature>
<dbReference type="InterPro" id="IPR028994">
    <property type="entry name" value="Integrin_alpha_N"/>
</dbReference>
<evidence type="ECO:0000256" key="4">
    <source>
        <dbReference type="ARBA" id="ARBA00023180"/>
    </source>
</evidence>
<dbReference type="InterPro" id="IPR018511">
    <property type="entry name" value="Hemolysin-typ_Ca-bd_CS"/>
</dbReference>
<dbReference type="SMART" id="SM00191">
    <property type="entry name" value="Int_alpha"/>
    <property type="match status" value="7"/>
</dbReference>
<evidence type="ECO:0000256" key="5">
    <source>
        <dbReference type="SAM" id="MobiDB-lite"/>
    </source>
</evidence>
<comment type="caution">
    <text evidence="6">The sequence shown here is derived from an EMBL/GenBank/DDBJ whole genome shotgun (WGS) entry which is preliminary data.</text>
</comment>
<dbReference type="Proteomes" id="UP001228905">
    <property type="component" value="Unassembled WGS sequence"/>
</dbReference>
<accession>A0ABU0ILQ1</accession>
<dbReference type="InterPro" id="IPR013517">
    <property type="entry name" value="FG-GAP"/>
</dbReference>
<keyword evidence="2" id="KW-0677">Repeat</keyword>
<dbReference type="PRINTS" id="PR00313">
    <property type="entry name" value="CABNDNGRPT"/>
</dbReference>
<dbReference type="EMBL" id="JAUSVS010000001">
    <property type="protein sequence ID" value="MDQ0462301.1"/>
    <property type="molecule type" value="Genomic_DNA"/>
</dbReference>
<evidence type="ECO:0000256" key="3">
    <source>
        <dbReference type="ARBA" id="ARBA00022801"/>
    </source>
</evidence>
<sequence>MADFTAVVALTSLDGTTGSQITGEAASNYAGQSISNAGDINGDGIDDFLIGATGVGGSSQGAVYVVFGTASGFPANFSLTGINGTNGFQINGGEYAQDFVGVSVSAGDVNHDGINDVILGASGADPDGGGSGAVYVLYGKNVAVAGAFASDIATSSLTGTTGFQISGTNGGDGLGFSVSSGDFNGDGIADILVGANQADGYRGAAYVIFGKDTGVSGAFAGNIDVATLDGTNGFKMPAINSYDYAGTSVSNAGDINGDGIDDMLIGAMGLDANGSNSGGVYVVFGKNTGFTATVDLSTLNGANGFRIAGLAAGDQSGISVSNLGDVNGDGIDDVIIGANGLTNNGGAFVLFGKNTAVDGNFASNVNVSTLTGTTGFRIDGELSGDNLGIRVAGTGDVNGDGINDFIIGATGKDDAGSNAGAAYVIFGGATVGSTGSVSLAGLDGTNGFQINGEAAGDNLSRVGGWGDFNNDGAADILVATSFHDAGGNNAGATWIIYGHPAASGSWTGTGADESHDGTGSADNLDAGGGNDTLNGLGGNDTLDGGSGNDILDGGTGQDALTGGTGDDTFYVDDAGDTTAENSGEGYDTVRAALNWTLAANLEQLILDGSSDINGTGNASANTMTGNGGANTLDGGDGNDILNAGAGADDLIGGLGADQLNGGDGIDQLDGGASNDILDGGTGADAMTGGTGDDIYYVDDASDTTIEGSGEGSDTVRAAITWTLAANLEILVQEGSANINGTGNGGNNTLLGNSGDNTLDGGAGSDMIKGGVGNDTLQGGVGDDMLFGGDGTDNLDGQNDNDRLDGGIGNDTLAGGSGNDILDGGADNDNLDGGTGNDALNGGIGVDILSGGDGNDVLDGGTGADGMTGGLGDDTFYVDDASDTTTEASGQGTDSVRATLNWTLSANIENLIQDGSGNIDGVGNGLANTMTGNGGANSLDGLGGDDLLKGMNGNDTLIGGTGSDIMVGGAGTDTFVIRQESIRTSGAIEVDTVNDLIAAQSDKLDLSAIDADSITGGDQAFTLVGGFTHHAGEMTLSFGSGVTTLSLDVNGDGVADYRMKISGNVTGDSGGWVL</sequence>
<dbReference type="PRINTS" id="PR01185">
    <property type="entry name" value="INTEGRINA"/>
</dbReference>
<dbReference type="PROSITE" id="PS00330">
    <property type="entry name" value="HEMOLYSIN_CALCIUM"/>
    <property type="match status" value="9"/>
</dbReference>
<dbReference type="PANTHER" id="PTHR23221">
    <property type="entry name" value="GLYCOSYLPHOSPHATIDYLINOSITOL PHOSPHOLIPASE D"/>
    <property type="match status" value="1"/>
</dbReference>
<dbReference type="InterPro" id="IPR011049">
    <property type="entry name" value="Serralysin-like_metalloprot_C"/>
</dbReference>
<dbReference type="InterPro" id="IPR001343">
    <property type="entry name" value="Hemolysn_Ca-bd"/>
</dbReference>
<dbReference type="RefSeq" id="WP_307344495.1">
    <property type="nucleotide sequence ID" value="NZ_JAUSVS010000001.1"/>
</dbReference>
<keyword evidence="7" id="KW-1185">Reference proteome</keyword>
<dbReference type="SUPFAM" id="SSF69318">
    <property type="entry name" value="Integrin alpha N-terminal domain"/>
    <property type="match status" value="1"/>
</dbReference>
<feature type="compositionally biased region" description="Gly residues" evidence="5">
    <location>
        <begin position="526"/>
        <end position="538"/>
    </location>
</feature>
<feature type="region of interest" description="Disordered" evidence="5">
    <location>
        <begin position="506"/>
        <end position="564"/>
    </location>
</feature>
<evidence type="ECO:0000256" key="1">
    <source>
        <dbReference type="ARBA" id="ARBA00022729"/>
    </source>
</evidence>
<reference evidence="6 7" key="1">
    <citation type="submission" date="2023-07" db="EMBL/GenBank/DDBJ databases">
        <title>Genomic Encyclopedia of Type Strains, Phase IV (KMG-IV): sequencing the most valuable type-strain genomes for metagenomic binning, comparative biology and taxonomic classification.</title>
        <authorList>
            <person name="Goeker M."/>
        </authorList>
    </citation>
    <scope>NUCLEOTIDE SEQUENCE [LARGE SCALE GENOMIC DNA]</scope>
    <source>
        <strain evidence="6 7">DSM 18695</strain>
    </source>
</reference>
<keyword evidence="1" id="KW-0732">Signal</keyword>
<dbReference type="InterPro" id="IPR000413">
    <property type="entry name" value="Integrin_alpha"/>
</dbReference>
<evidence type="ECO:0000256" key="2">
    <source>
        <dbReference type="ARBA" id="ARBA00022737"/>
    </source>
</evidence>
<dbReference type="SUPFAM" id="SSF51120">
    <property type="entry name" value="beta-Roll"/>
    <property type="match status" value="4"/>
</dbReference>
<dbReference type="InterPro" id="IPR013519">
    <property type="entry name" value="Int_alpha_beta-p"/>
</dbReference>
<evidence type="ECO:0000313" key="6">
    <source>
        <dbReference type="EMBL" id="MDQ0462301.1"/>
    </source>
</evidence>